<comment type="caution">
    <text evidence="1">The sequence shown here is derived from an EMBL/GenBank/DDBJ whole genome shotgun (WGS) entry which is preliminary data.</text>
</comment>
<evidence type="ECO:0000313" key="1">
    <source>
        <dbReference type="EMBL" id="PZX59390.1"/>
    </source>
</evidence>
<dbReference type="InterPro" id="IPR002514">
    <property type="entry name" value="Transposase_8"/>
</dbReference>
<dbReference type="Pfam" id="PF01527">
    <property type="entry name" value="HTH_Tnp_1"/>
    <property type="match status" value="1"/>
</dbReference>
<dbReference type="GO" id="GO:0006313">
    <property type="term" value="P:DNA transposition"/>
    <property type="evidence" value="ECO:0007669"/>
    <property type="project" value="InterPro"/>
</dbReference>
<organism evidence="1 2">
    <name type="scientific">Hydrotalea sandarakina</name>
    <dbReference type="NCBI Taxonomy" id="1004304"/>
    <lineage>
        <taxon>Bacteria</taxon>
        <taxon>Pseudomonadati</taxon>
        <taxon>Bacteroidota</taxon>
        <taxon>Chitinophagia</taxon>
        <taxon>Chitinophagales</taxon>
        <taxon>Chitinophagaceae</taxon>
        <taxon>Hydrotalea</taxon>
    </lineage>
</organism>
<dbReference type="GO" id="GO:0004803">
    <property type="term" value="F:transposase activity"/>
    <property type="evidence" value="ECO:0007669"/>
    <property type="project" value="InterPro"/>
</dbReference>
<gene>
    <name evidence="1" type="ORF">LX80_02871</name>
</gene>
<sequence length="108" mass="12423">MLEKAIKKEAIIAEYLTGDYSYRQLGVKHGIDFRKIHSWVSKYKGKIKPVKQASKRKEEAAALPAEVKQLQAELRKAKLHNEVLEEMLKLSEQLTGIELRKKFGTKQS</sequence>
<dbReference type="OrthoDB" id="853046at2"/>
<dbReference type="EMBL" id="QKZV01000029">
    <property type="protein sequence ID" value="PZX59390.1"/>
    <property type="molecule type" value="Genomic_DNA"/>
</dbReference>
<dbReference type="InterPro" id="IPR009057">
    <property type="entry name" value="Homeodomain-like_sf"/>
</dbReference>
<evidence type="ECO:0000313" key="2">
    <source>
        <dbReference type="Proteomes" id="UP000249720"/>
    </source>
</evidence>
<protein>
    <submittedName>
        <fullName evidence="1">Transposase</fullName>
    </submittedName>
</protein>
<reference evidence="1 2" key="1">
    <citation type="submission" date="2018-06" db="EMBL/GenBank/DDBJ databases">
        <title>Genomic Encyclopedia of Archaeal and Bacterial Type Strains, Phase II (KMG-II): from individual species to whole genera.</title>
        <authorList>
            <person name="Goeker M."/>
        </authorList>
    </citation>
    <scope>NUCLEOTIDE SEQUENCE [LARGE SCALE GENOMIC DNA]</scope>
    <source>
        <strain evidence="1 2">DSM 23241</strain>
    </source>
</reference>
<name>A0A2W7RLL8_9BACT</name>
<accession>A0A2W7RLL8</accession>
<proteinExistence type="predicted"/>
<dbReference type="Proteomes" id="UP000249720">
    <property type="component" value="Unassembled WGS sequence"/>
</dbReference>
<keyword evidence="2" id="KW-1185">Reference proteome</keyword>
<dbReference type="GO" id="GO:0003677">
    <property type="term" value="F:DNA binding"/>
    <property type="evidence" value="ECO:0007669"/>
    <property type="project" value="InterPro"/>
</dbReference>
<dbReference type="RefSeq" id="WP_111297332.1">
    <property type="nucleotide sequence ID" value="NZ_QKZV01000029.1"/>
</dbReference>
<dbReference type="AlphaFoldDB" id="A0A2W7RLL8"/>
<dbReference type="SUPFAM" id="SSF46689">
    <property type="entry name" value="Homeodomain-like"/>
    <property type="match status" value="1"/>
</dbReference>